<comment type="catalytic activity">
    <reaction evidence="7">
        <text>(2E)-4-hydroxy-3-methylbut-2-enyl diphosphate + oxidized [flavodoxin] + H2O + 2 H(+) = 2-C-methyl-D-erythritol 2,4-cyclic diphosphate + reduced [flavodoxin]</text>
        <dbReference type="Rhea" id="RHEA:43604"/>
        <dbReference type="Rhea" id="RHEA-COMP:10622"/>
        <dbReference type="Rhea" id="RHEA-COMP:10623"/>
        <dbReference type="ChEBI" id="CHEBI:15377"/>
        <dbReference type="ChEBI" id="CHEBI:15378"/>
        <dbReference type="ChEBI" id="CHEBI:57618"/>
        <dbReference type="ChEBI" id="CHEBI:58210"/>
        <dbReference type="ChEBI" id="CHEBI:58483"/>
        <dbReference type="ChEBI" id="CHEBI:128753"/>
        <dbReference type="EC" id="1.17.7.3"/>
    </reaction>
</comment>
<evidence type="ECO:0000313" key="10">
    <source>
        <dbReference type="EMBL" id="GAB1252118.1"/>
    </source>
</evidence>
<dbReference type="InterPro" id="IPR045854">
    <property type="entry name" value="NO2/SO3_Rdtase_4Fe4S_sf"/>
</dbReference>
<feature type="domain" description="IspG C-terminal" evidence="9">
    <location>
        <begin position="481"/>
        <end position="569"/>
    </location>
</feature>
<keyword evidence="1 7" id="KW-0004">4Fe-4S</keyword>
<organism evidence="10 11">
    <name type="scientific">Porphyromonas miyakawae</name>
    <dbReference type="NCBI Taxonomy" id="3137470"/>
    <lineage>
        <taxon>Bacteria</taxon>
        <taxon>Pseudomonadati</taxon>
        <taxon>Bacteroidota</taxon>
        <taxon>Bacteroidia</taxon>
        <taxon>Bacteroidales</taxon>
        <taxon>Porphyromonadaceae</taxon>
        <taxon>Porphyromonas</taxon>
    </lineage>
</organism>
<dbReference type="PIRSF" id="PIRSF037336">
    <property type="entry name" value="IspG_like"/>
    <property type="match status" value="1"/>
</dbReference>
<evidence type="ECO:0000256" key="6">
    <source>
        <dbReference type="ARBA" id="ARBA00023229"/>
    </source>
</evidence>
<feature type="binding site" evidence="7">
    <location>
        <position position="488"/>
    </location>
    <ligand>
        <name>[4Fe-4S] cluster</name>
        <dbReference type="ChEBI" id="CHEBI:49883"/>
    </ligand>
</feature>
<name>A0ABQ0E394_9PORP</name>
<dbReference type="Pfam" id="PF26540">
    <property type="entry name" value="GcpE_C"/>
    <property type="match status" value="1"/>
</dbReference>
<dbReference type="InterPro" id="IPR058579">
    <property type="entry name" value="IspG_C"/>
</dbReference>
<keyword evidence="3 7" id="KW-0560">Oxidoreductase</keyword>
<dbReference type="InterPro" id="IPR004588">
    <property type="entry name" value="IspG_bac-typ"/>
</dbReference>
<gene>
    <name evidence="7" type="primary">ispG</name>
    <name evidence="10" type="ORF">Tsumi_12240</name>
</gene>
<keyword evidence="2 7" id="KW-0479">Metal-binding</keyword>
<feature type="binding site" evidence="7">
    <location>
        <position position="519"/>
    </location>
    <ligand>
        <name>[4Fe-4S] cluster</name>
        <dbReference type="ChEBI" id="CHEBI:49883"/>
    </ligand>
</feature>
<evidence type="ECO:0000256" key="2">
    <source>
        <dbReference type="ARBA" id="ARBA00022723"/>
    </source>
</evidence>
<dbReference type="EMBL" id="BAAFSF010000004">
    <property type="protein sequence ID" value="GAB1252118.1"/>
    <property type="molecule type" value="Genomic_DNA"/>
</dbReference>
<evidence type="ECO:0000313" key="11">
    <source>
        <dbReference type="Proteomes" id="UP001628220"/>
    </source>
</evidence>
<dbReference type="Pfam" id="PF04551">
    <property type="entry name" value="GcpE"/>
    <property type="match status" value="1"/>
</dbReference>
<evidence type="ECO:0000256" key="3">
    <source>
        <dbReference type="ARBA" id="ARBA00023002"/>
    </source>
</evidence>
<dbReference type="InterPro" id="IPR017178">
    <property type="entry name" value="IspG_atypical"/>
</dbReference>
<dbReference type="PANTHER" id="PTHR30454:SF0">
    <property type="entry name" value="4-HYDROXY-3-METHYLBUT-2-EN-1-YL DIPHOSPHATE SYNTHASE (FERREDOXIN), CHLOROPLASTIC"/>
    <property type="match status" value="1"/>
</dbReference>
<evidence type="ECO:0000256" key="1">
    <source>
        <dbReference type="ARBA" id="ARBA00022485"/>
    </source>
</evidence>
<dbReference type="Gene3D" id="3.20.20.20">
    <property type="entry name" value="Dihydropteroate synthase-like"/>
    <property type="match status" value="1"/>
</dbReference>
<dbReference type="EC" id="1.17.7.3" evidence="7"/>
<dbReference type="HAMAP" id="MF_00159">
    <property type="entry name" value="IspG"/>
    <property type="match status" value="1"/>
</dbReference>
<comment type="pathway">
    <text evidence="7">Isoprenoid biosynthesis; isopentenyl diphosphate biosynthesis via DXP pathway; isopentenyl diphosphate from 1-deoxy-D-xylulose 5-phosphate: step 5/6.</text>
</comment>
<keyword evidence="11" id="KW-1185">Reference proteome</keyword>
<protein>
    <recommendedName>
        <fullName evidence="7">4-hydroxy-3-methylbut-2-en-1-yl diphosphate synthase (flavodoxin)</fullName>
        <ecNumber evidence="7">1.17.7.3</ecNumber>
    </recommendedName>
    <alternativeName>
        <fullName evidence="7">1-hydroxy-2-methyl-2-(E)-butenyl 4-diphosphate synthase</fullName>
    </alternativeName>
</protein>
<keyword evidence="4 7" id="KW-0408">Iron</keyword>
<reference evidence="10 11" key="1">
    <citation type="journal article" date="2025" name="Int. J. Syst. Evol. Microbiol.">
        <title>Desulfovibrio falkowii sp. nov., Porphyromonas miyakawae sp. nov., Mediterraneibacter flintii sp. nov. and Owariibacterium komagatae gen. nov., sp. nov., isolated from human faeces.</title>
        <authorList>
            <person name="Hamaguchi T."/>
            <person name="Ohara M."/>
            <person name="Hisatomi A."/>
            <person name="Sekiguchi K."/>
            <person name="Takeda J.I."/>
            <person name="Ueyama J."/>
            <person name="Ito M."/>
            <person name="Nishiwaki H."/>
            <person name="Ogi T."/>
            <person name="Hirayama M."/>
            <person name="Ohkuma M."/>
            <person name="Sakamoto M."/>
            <person name="Ohno K."/>
        </authorList>
    </citation>
    <scope>NUCLEOTIDE SEQUENCE [LARGE SCALE GENOMIC DNA]</scope>
    <source>
        <strain evidence="10 11">13CB11C</strain>
    </source>
</reference>
<dbReference type="RefSeq" id="WP_411915886.1">
    <property type="nucleotide sequence ID" value="NZ_BAAFSF010000004.1"/>
</dbReference>
<feature type="domain" description="IspG TIM-barrel" evidence="8">
    <location>
        <begin position="17"/>
        <end position="283"/>
    </location>
</feature>
<dbReference type="Proteomes" id="UP001628220">
    <property type="component" value="Unassembled WGS sequence"/>
</dbReference>
<keyword evidence="6 7" id="KW-0414">Isoprene biosynthesis</keyword>
<dbReference type="InterPro" id="IPR011005">
    <property type="entry name" value="Dihydropteroate_synth-like_sf"/>
</dbReference>
<dbReference type="PANTHER" id="PTHR30454">
    <property type="entry name" value="4-HYDROXY-3-METHYLBUT-2-EN-1-YL DIPHOSPHATE SYNTHASE"/>
    <property type="match status" value="1"/>
</dbReference>
<evidence type="ECO:0000256" key="5">
    <source>
        <dbReference type="ARBA" id="ARBA00023014"/>
    </source>
</evidence>
<dbReference type="InterPro" id="IPR058578">
    <property type="entry name" value="IspG_TIM"/>
</dbReference>
<evidence type="ECO:0000259" key="8">
    <source>
        <dbReference type="Pfam" id="PF04551"/>
    </source>
</evidence>
<comment type="cofactor">
    <cofactor evidence="7">
        <name>[4Fe-4S] cluster</name>
        <dbReference type="ChEBI" id="CHEBI:49883"/>
    </cofactor>
    <text evidence="7">Binds 1 [4Fe-4S] cluster.</text>
</comment>
<dbReference type="Gene3D" id="3.30.413.10">
    <property type="entry name" value="Sulfite Reductase Hemoprotein, domain 1"/>
    <property type="match status" value="1"/>
</dbReference>
<evidence type="ECO:0000256" key="4">
    <source>
        <dbReference type="ARBA" id="ARBA00023004"/>
    </source>
</evidence>
<feature type="binding site" evidence="7">
    <location>
        <position position="485"/>
    </location>
    <ligand>
        <name>[4Fe-4S] cluster</name>
        <dbReference type="ChEBI" id="CHEBI:49883"/>
    </ligand>
</feature>
<comment type="similarity">
    <text evidence="7">Belongs to the IspG family.</text>
</comment>
<keyword evidence="5 7" id="KW-0411">Iron-sulfur</keyword>
<comment type="caution">
    <text evidence="10">The sequence shown here is derived from an EMBL/GenBank/DDBJ whole genome shotgun (WGS) entry which is preliminary data.</text>
</comment>
<evidence type="ECO:0000259" key="9">
    <source>
        <dbReference type="Pfam" id="PF26540"/>
    </source>
</evidence>
<proteinExistence type="inferred from homology"/>
<evidence type="ECO:0000256" key="7">
    <source>
        <dbReference type="HAMAP-Rule" id="MF_00159"/>
    </source>
</evidence>
<dbReference type="SUPFAM" id="SSF56014">
    <property type="entry name" value="Nitrite and sulphite reductase 4Fe-4S domain-like"/>
    <property type="match status" value="1"/>
</dbReference>
<dbReference type="NCBIfam" id="TIGR00612">
    <property type="entry name" value="ispG_gcpE"/>
    <property type="match status" value="1"/>
</dbReference>
<feature type="binding site" evidence="7">
    <location>
        <position position="526"/>
    </location>
    <ligand>
        <name>[4Fe-4S] cluster</name>
        <dbReference type="ChEBI" id="CHEBI:49883"/>
    </ligand>
</feature>
<comment type="function">
    <text evidence="7">Converts 2C-methyl-D-erythritol 2,4-cyclodiphosphate (ME-2,4cPP) into 1-hydroxy-2-methyl-2-(E)-butenyl 4-diphosphate.</text>
</comment>
<sequence>MKETELHSVNYRRRKAESVQIGALPLGSDYPVRIQTMADVDTTDTASAVAQAKRVKQAGADYFRFTAQGVRQAEALAPIHEALHCEGIALPLIADIHFNPQAAFEALKHVEKVRINPGNFAERKPAGERYTEAEFKAGERHVADVFGTFLAEASRLHRAIRIGVNHGSLSRRMVERYGNTPLGMVESALEYLRICKEARFTDVVVSMKSSNLIVMTQAVRLLAVRLEAEGFAVPLHLGVTEAGESEDGRIKSAIGIGSLLADGIGDTIRVSLSEPPEAELPVARLLLRHVAKRISAPKLPDITYSPTQVARSEAIRISGFNTPELPFPLIVEAVHAEAISEPLAPNDRLIKPGETLPSWGDACVISLRADAMEQLDTELLINPNNIILLEAPADNAIGYWRYALATLQAKGIKAPVILHRRFETEPKEEVLIAASVDFGTLLAEGTGSGIMLTAPYLDAVWVRTLGLSILQAVRLRFSHTEFISCPGCGRTLFNLQSTVAKVKAALGHLPNLKIGVMGCIVNGPGEMADADYGYVGGAPGKIDLYKGHTRLRQGIKEEDAVNELIHILKEDGLWRPPVR</sequence>
<accession>A0ABQ0E394</accession>